<feature type="region of interest" description="Disordered" evidence="1">
    <location>
        <begin position="559"/>
        <end position="598"/>
    </location>
</feature>
<dbReference type="GO" id="GO:0012506">
    <property type="term" value="C:vesicle membrane"/>
    <property type="evidence" value="ECO:0007669"/>
    <property type="project" value="TreeGrafter"/>
</dbReference>
<evidence type="ECO:0000313" key="4">
    <source>
        <dbReference type="Proteomes" id="UP000554235"/>
    </source>
</evidence>
<reference evidence="3 4" key="1">
    <citation type="submission" date="2020-01" db="EMBL/GenBank/DDBJ databases">
        <title>Identification and distribution of gene clusters putatively required for synthesis of sphingolipid metabolism inhibitors in phylogenetically diverse species of the filamentous fungus Fusarium.</title>
        <authorList>
            <person name="Kim H.-S."/>
            <person name="Busman M."/>
            <person name="Brown D.W."/>
            <person name="Divon H."/>
            <person name="Uhlig S."/>
            <person name="Proctor R.H."/>
        </authorList>
    </citation>
    <scope>NUCLEOTIDE SEQUENCE [LARGE SCALE GENOMIC DNA]</scope>
    <source>
        <strain evidence="3 4">NRRL 20459</strain>
    </source>
</reference>
<feature type="domain" description="TUG ubiquitin-like" evidence="2">
    <location>
        <begin position="134"/>
        <end position="165"/>
    </location>
</feature>
<comment type="caution">
    <text evidence="3">The sequence shown here is derived from an EMBL/GenBank/DDBJ whole genome shotgun (WGS) entry which is preliminary data.</text>
</comment>
<evidence type="ECO:0000256" key="1">
    <source>
        <dbReference type="SAM" id="MobiDB-lite"/>
    </source>
</evidence>
<accession>A0A8H4PEA5</accession>
<feature type="compositionally biased region" description="Polar residues" evidence="1">
    <location>
        <begin position="353"/>
        <end position="367"/>
    </location>
</feature>
<dbReference type="EMBL" id="JAADYS010000488">
    <property type="protein sequence ID" value="KAF4469350.1"/>
    <property type="molecule type" value="Genomic_DNA"/>
</dbReference>
<dbReference type="Gene3D" id="3.10.20.90">
    <property type="entry name" value="Phosphatidylinositol 3-kinase Catalytic Subunit, Chain A, domain 1"/>
    <property type="match status" value="1"/>
</dbReference>
<evidence type="ECO:0000259" key="2">
    <source>
        <dbReference type="Pfam" id="PF11470"/>
    </source>
</evidence>
<gene>
    <name evidence="3" type="ORF">FALBO_3751</name>
</gene>
<dbReference type="PANTHER" id="PTHR46467:SF1">
    <property type="entry name" value="TETHER CONTAINING UBX DOMAIN FOR GLUT4"/>
    <property type="match status" value="1"/>
</dbReference>
<dbReference type="AlphaFoldDB" id="A0A8H4PEA5"/>
<feature type="region of interest" description="Disordered" evidence="1">
    <location>
        <begin position="126"/>
        <end position="145"/>
    </location>
</feature>
<feature type="compositionally biased region" description="Basic and acidic residues" evidence="1">
    <location>
        <begin position="583"/>
        <end position="595"/>
    </location>
</feature>
<dbReference type="GO" id="GO:0005634">
    <property type="term" value="C:nucleus"/>
    <property type="evidence" value="ECO:0007669"/>
    <property type="project" value="TreeGrafter"/>
</dbReference>
<sequence>MESSGHAKSIEIDKKEAFLCLWNKLSSPVVAWPGPSPDYVTPLLLLSFLCGRRAAYITAQRAQLPPTIVLSTKNHSSLLHLHSQLSILSDHGVPRRGDSLRPAADDDQGESRHLFDRRLRGSLQEAQPLQRQVSSQGSLRHRQKQVDLSIPFRTSGLTPGAKLELVQKSKTPSAIQVGLQVPPPEGREIPGGRLVQKFPSDLTIWKVLRQFESGKASNGRNINITARGVAQTSSGSGSGGGQLYYEIPVLNIMGRELSSFADFQKTLSQLGYNSGSVLIRLAYRKTEQTLFEAMSEISEFFKEADEDQKQDATPAPGAEPQPAETSEKQPEQSAEESQDTAMTEAQPDHTLDSSHSQQEGEPSSANKQPAEEDKMDVDDSRPKDPLEPVNVFLAPSGSTPAAALAPANESDFTPTIAHAQLHQARLQEDSRNRRLLSDKELENKAAAEAAKIAAIKSILVKVRFPDNTSSDWQVGPTDTGRFLYDAVRHVMAHDDQSFHLVLPGTKTVIKDDPSPNNGLIKVYKLSGRILINLVWDDAVAPTVRKQPFLKANIAQQGQQVKVPEPITTSDDKEGEATVAQPSRAEKSEGTGDKIGKKIPKWLKLGKK</sequence>
<feature type="region of interest" description="Disordered" evidence="1">
    <location>
        <begin position="92"/>
        <end position="111"/>
    </location>
</feature>
<organism evidence="3 4">
    <name type="scientific">Fusarium albosuccineum</name>
    <dbReference type="NCBI Taxonomy" id="1237068"/>
    <lineage>
        <taxon>Eukaryota</taxon>
        <taxon>Fungi</taxon>
        <taxon>Dikarya</taxon>
        <taxon>Ascomycota</taxon>
        <taxon>Pezizomycotina</taxon>
        <taxon>Sordariomycetes</taxon>
        <taxon>Hypocreomycetidae</taxon>
        <taxon>Hypocreales</taxon>
        <taxon>Nectriaceae</taxon>
        <taxon>Fusarium</taxon>
        <taxon>Fusarium decemcellulare species complex</taxon>
    </lineage>
</organism>
<feature type="region of interest" description="Disordered" evidence="1">
    <location>
        <begin position="303"/>
        <end position="389"/>
    </location>
</feature>
<feature type="compositionally biased region" description="Polar residues" evidence="1">
    <location>
        <begin position="126"/>
        <end position="138"/>
    </location>
</feature>
<dbReference type="InterPro" id="IPR021569">
    <property type="entry name" value="TUG-UBL1"/>
</dbReference>
<proteinExistence type="predicted"/>
<keyword evidence="4" id="KW-1185">Reference proteome</keyword>
<dbReference type="GO" id="GO:0006886">
    <property type="term" value="P:intracellular protein transport"/>
    <property type="evidence" value="ECO:0007669"/>
    <property type="project" value="TreeGrafter"/>
</dbReference>
<dbReference type="GO" id="GO:0005737">
    <property type="term" value="C:cytoplasm"/>
    <property type="evidence" value="ECO:0007669"/>
    <property type="project" value="TreeGrafter"/>
</dbReference>
<dbReference type="InterPro" id="IPR029071">
    <property type="entry name" value="Ubiquitin-like_domsf"/>
</dbReference>
<dbReference type="Pfam" id="PF11470">
    <property type="entry name" value="TUG-UBL1"/>
    <property type="match status" value="1"/>
</dbReference>
<dbReference type="PANTHER" id="PTHR46467">
    <property type="entry name" value="TETHER CONTAINING UBX DOMAIN FOR GLUT4"/>
    <property type="match status" value="1"/>
</dbReference>
<dbReference type="Proteomes" id="UP000554235">
    <property type="component" value="Unassembled WGS sequence"/>
</dbReference>
<name>A0A8H4PEA5_9HYPO</name>
<dbReference type="SUPFAM" id="SSF54236">
    <property type="entry name" value="Ubiquitin-like"/>
    <property type="match status" value="1"/>
</dbReference>
<dbReference type="OrthoDB" id="440781at2759"/>
<protein>
    <submittedName>
        <fullName evidence="3">UBX domain</fullName>
    </submittedName>
</protein>
<evidence type="ECO:0000313" key="3">
    <source>
        <dbReference type="EMBL" id="KAF4469350.1"/>
    </source>
</evidence>
<feature type="compositionally biased region" description="Basic and acidic residues" evidence="1">
    <location>
        <begin position="369"/>
        <end position="386"/>
    </location>
</feature>